<dbReference type="PROSITE" id="PS51253">
    <property type="entry name" value="HTH_CENPB"/>
    <property type="match status" value="1"/>
</dbReference>
<reference evidence="3" key="1">
    <citation type="journal article" date="2023" name="G3 (Bethesda)">
        <title>A reference genome for the long-term kleptoplast-retaining sea slug Elysia crispata morphotype clarki.</title>
        <authorList>
            <person name="Eastman K.E."/>
            <person name="Pendleton A.L."/>
            <person name="Shaikh M.A."/>
            <person name="Suttiyut T."/>
            <person name="Ogas R."/>
            <person name="Tomko P."/>
            <person name="Gavelis G."/>
            <person name="Widhalm J.R."/>
            <person name="Wisecaver J.H."/>
        </authorList>
    </citation>
    <scope>NUCLEOTIDE SEQUENCE</scope>
    <source>
        <strain evidence="3">ECLA1</strain>
    </source>
</reference>
<dbReference type="GO" id="GO:0005634">
    <property type="term" value="C:nucleus"/>
    <property type="evidence" value="ECO:0007669"/>
    <property type="project" value="TreeGrafter"/>
</dbReference>
<dbReference type="InterPro" id="IPR009057">
    <property type="entry name" value="Homeodomain-like_sf"/>
</dbReference>
<dbReference type="Proteomes" id="UP001283361">
    <property type="component" value="Unassembled WGS sequence"/>
</dbReference>
<dbReference type="InterPro" id="IPR006600">
    <property type="entry name" value="HTH_CenpB_DNA-bd_dom"/>
</dbReference>
<dbReference type="AlphaFoldDB" id="A0AAE1DG12"/>
<dbReference type="PANTHER" id="PTHR19303">
    <property type="entry name" value="TRANSPOSON"/>
    <property type="match status" value="1"/>
</dbReference>
<feature type="domain" description="HTH CENPB-type" evidence="2">
    <location>
        <begin position="38"/>
        <end position="109"/>
    </location>
</feature>
<evidence type="ECO:0000313" key="3">
    <source>
        <dbReference type="EMBL" id="KAK3769157.1"/>
    </source>
</evidence>
<sequence>MNIAAAAAAGPSLQRDFTAIPFFFLIWLKAKPLLATPESRGVKTTEYENLDHCLLVWFNQARACNTPISGPVLFEKGAELAQELGLTDFKMDRGWIDRFKDRHGIGMKVISGEAASAPTETTVEWRGKELQDVLKEYNEKDIFNADETGLFYKCLPNKTLALKGDTCTGQKIPKERISILVAANMDGSEKLPLLIIGKFERPRCMKNI</sequence>
<dbReference type="InterPro" id="IPR050863">
    <property type="entry name" value="CenT-Element_Derived"/>
</dbReference>
<dbReference type="InterPro" id="IPR004875">
    <property type="entry name" value="DDE_SF_endonuclease_dom"/>
</dbReference>
<evidence type="ECO:0000256" key="1">
    <source>
        <dbReference type="ARBA" id="ARBA00023125"/>
    </source>
</evidence>
<protein>
    <recommendedName>
        <fullName evidence="2">HTH CENPB-type domain-containing protein</fullName>
    </recommendedName>
</protein>
<comment type="caution">
    <text evidence="3">The sequence shown here is derived from an EMBL/GenBank/DDBJ whole genome shotgun (WGS) entry which is preliminary data.</text>
</comment>
<dbReference type="Gene3D" id="1.10.10.60">
    <property type="entry name" value="Homeodomain-like"/>
    <property type="match status" value="1"/>
</dbReference>
<dbReference type="Pfam" id="PF03184">
    <property type="entry name" value="DDE_1"/>
    <property type="match status" value="1"/>
</dbReference>
<accession>A0AAE1DG12</accession>
<keyword evidence="4" id="KW-1185">Reference proteome</keyword>
<organism evidence="3 4">
    <name type="scientific">Elysia crispata</name>
    <name type="common">lettuce slug</name>
    <dbReference type="NCBI Taxonomy" id="231223"/>
    <lineage>
        <taxon>Eukaryota</taxon>
        <taxon>Metazoa</taxon>
        <taxon>Spiralia</taxon>
        <taxon>Lophotrochozoa</taxon>
        <taxon>Mollusca</taxon>
        <taxon>Gastropoda</taxon>
        <taxon>Heterobranchia</taxon>
        <taxon>Euthyneura</taxon>
        <taxon>Panpulmonata</taxon>
        <taxon>Sacoglossa</taxon>
        <taxon>Placobranchoidea</taxon>
        <taxon>Plakobranchidae</taxon>
        <taxon>Elysia</taxon>
    </lineage>
</organism>
<dbReference type="SUPFAM" id="SSF46689">
    <property type="entry name" value="Homeodomain-like"/>
    <property type="match status" value="1"/>
</dbReference>
<dbReference type="PANTHER" id="PTHR19303:SF73">
    <property type="entry name" value="PROTEIN PDC2"/>
    <property type="match status" value="1"/>
</dbReference>
<evidence type="ECO:0000313" key="4">
    <source>
        <dbReference type="Proteomes" id="UP001283361"/>
    </source>
</evidence>
<keyword evidence="1" id="KW-0238">DNA-binding</keyword>
<gene>
    <name evidence="3" type="ORF">RRG08_052537</name>
</gene>
<dbReference type="SMART" id="SM00674">
    <property type="entry name" value="CENPB"/>
    <property type="match status" value="1"/>
</dbReference>
<name>A0AAE1DG12_9GAST</name>
<dbReference type="EMBL" id="JAWDGP010003962">
    <property type="protein sequence ID" value="KAK3769157.1"/>
    <property type="molecule type" value="Genomic_DNA"/>
</dbReference>
<dbReference type="Pfam" id="PF03221">
    <property type="entry name" value="HTH_Tnp_Tc5"/>
    <property type="match status" value="1"/>
</dbReference>
<dbReference type="GO" id="GO:0003677">
    <property type="term" value="F:DNA binding"/>
    <property type="evidence" value="ECO:0007669"/>
    <property type="project" value="UniProtKB-KW"/>
</dbReference>
<evidence type="ECO:0000259" key="2">
    <source>
        <dbReference type="PROSITE" id="PS51253"/>
    </source>
</evidence>
<proteinExistence type="predicted"/>